<evidence type="ECO:0000256" key="4">
    <source>
        <dbReference type="SAM" id="MobiDB-lite"/>
    </source>
</evidence>
<keyword evidence="1 3" id="KW-0479">Metal-binding</keyword>
<dbReference type="InterPro" id="IPR001841">
    <property type="entry name" value="Znf_RING"/>
</dbReference>
<organism evidence="7 8">
    <name type="scientific">Paralvinella palmiformis</name>
    <dbReference type="NCBI Taxonomy" id="53620"/>
    <lineage>
        <taxon>Eukaryota</taxon>
        <taxon>Metazoa</taxon>
        <taxon>Spiralia</taxon>
        <taxon>Lophotrochozoa</taxon>
        <taxon>Annelida</taxon>
        <taxon>Polychaeta</taxon>
        <taxon>Sedentaria</taxon>
        <taxon>Canalipalpata</taxon>
        <taxon>Terebellida</taxon>
        <taxon>Terebelliformia</taxon>
        <taxon>Alvinellidae</taxon>
        <taxon>Paralvinella</taxon>
    </lineage>
</organism>
<dbReference type="PANTHER" id="PTHR15302:SF0">
    <property type="entry name" value="E3 UBIQUITIN-PROTEIN LIGASE RNF103"/>
    <property type="match status" value="1"/>
</dbReference>
<dbReference type="Proteomes" id="UP001208570">
    <property type="component" value="Unassembled WGS sequence"/>
</dbReference>
<dbReference type="Gene3D" id="3.30.40.10">
    <property type="entry name" value="Zinc/RING finger domain, C3HC4 (zinc finger)"/>
    <property type="match status" value="1"/>
</dbReference>
<accession>A0AAD9JGB9</accession>
<comment type="caution">
    <text evidence="7">The sequence shown here is derived from an EMBL/GenBank/DDBJ whole genome shotgun (WGS) entry which is preliminary data.</text>
</comment>
<evidence type="ECO:0000259" key="6">
    <source>
        <dbReference type="PROSITE" id="PS50089"/>
    </source>
</evidence>
<keyword evidence="5" id="KW-0472">Membrane</keyword>
<dbReference type="GO" id="GO:0005783">
    <property type="term" value="C:endoplasmic reticulum"/>
    <property type="evidence" value="ECO:0007669"/>
    <property type="project" value="TreeGrafter"/>
</dbReference>
<feature type="compositionally biased region" description="Polar residues" evidence="4">
    <location>
        <begin position="640"/>
        <end position="661"/>
    </location>
</feature>
<dbReference type="InterPro" id="IPR013083">
    <property type="entry name" value="Znf_RING/FYVE/PHD"/>
</dbReference>
<dbReference type="SUPFAM" id="SSF57850">
    <property type="entry name" value="RING/U-box"/>
    <property type="match status" value="1"/>
</dbReference>
<gene>
    <name evidence="7" type="ORF">LSH36_356g06042</name>
</gene>
<sequence>MSVIIWWKVVLFALFLCLLFILSRLCEAIAYYEGGYLASRLLDPVSLSARKLKLLLDQRGVSYAGVVEKTELTSLVKTTGEVSEGEMESAEQEKESSSFTEFKGGSHFYEEVEDCKDSVWVVQVVHSPQVFMTSQDWTNIVQKVSRFGVRTGYFDCSLDHRLCDRKGWFSSRLILALPQGNKAKDNVFIKSYVGSPRTQAVLDWLNYNLASRVKEIRSVEELESDWLTFSWVKQKQKLRLILVSTLTVPPMFYSVTSVKFTGRAMFGTINANTAVARQIMNATKCQKLPAYVVLMPEQVYVFGLSPGEYLNFNSIALFLKTLQPEVNDVFLFSLILVNVMCWFELVLASGNLFKRLGSLLWHICKWNCLLILLCFPVLGVFQLPYMDMVLDGALKVLRIIGTSWFASAVRADWLTYYCSNVPFLCLIFAVYAMIIGLLHYKYRRTDPTTPSSDQEQNGSSRLNWDTYANFLFRPMSGGVPFMASTNEFEMDVGVEMLMEQLSLPNIWLGPMISTDYLKELPVWKYTGPNIDSDVGSDNDCGTARIDSEHEDDINQPECLASDKMHEQEPAMFVCEKCRALREQVDMSEEGKQKRQQERLESESACAKYLMDGNYKCMCRHGSGLSVHGIDTEQTRHKPSPKSSPTKATKTSLASTCTQSDGSEMDSETYHPPPGMLAVNDCSICLEGLKHGVVLCGLPCKHSFHHECIMHWLKQYNHLCPLCRWPAYKAKPCCLHQHSE</sequence>
<keyword evidence="1 3" id="KW-0863">Zinc-finger</keyword>
<dbReference type="PROSITE" id="PS50089">
    <property type="entry name" value="ZF_RING_2"/>
    <property type="match status" value="1"/>
</dbReference>
<dbReference type="SMART" id="SM00184">
    <property type="entry name" value="RING"/>
    <property type="match status" value="1"/>
</dbReference>
<evidence type="ECO:0000256" key="2">
    <source>
        <dbReference type="ARBA" id="ARBA00022833"/>
    </source>
</evidence>
<dbReference type="GO" id="GO:0016567">
    <property type="term" value="P:protein ubiquitination"/>
    <property type="evidence" value="ECO:0007669"/>
    <property type="project" value="InterPro"/>
</dbReference>
<keyword evidence="8" id="KW-1185">Reference proteome</keyword>
<feature type="domain" description="RING-type" evidence="6">
    <location>
        <begin position="681"/>
        <end position="723"/>
    </location>
</feature>
<evidence type="ECO:0000313" key="7">
    <source>
        <dbReference type="EMBL" id="KAK2151650.1"/>
    </source>
</evidence>
<keyword evidence="5" id="KW-1133">Transmembrane helix</keyword>
<feature type="transmembrane region" description="Helical" evidence="5">
    <location>
        <begin position="329"/>
        <end position="347"/>
    </location>
</feature>
<dbReference type="EMBL" id="JAODUP010000356">
    <property type="protein sequence ID" value="KAK2151650.1"/>
    <property type="molecule type" value="Genomic_DNA"/>
</dbReference>
<dbReference type="GO" id="GO:0036503">
    <property type="term" value="P:ERAD pathway"/>
    <property type="evidence" value="ECO:0007669"/>
    <property type="project" value="TreeGrafter"/>
</dbReference>
<keyword evidence="2" id="KW-0862">Zinc</keyword>
<dbReference type="InterPro" id="IPR042494">
    <property type="entry name" value="RNF103"/>
</dbReference>
<evidence type="ECO:0000256" key="5">
    <source>
        <dbReference type="SAM" id="Phobius"/>
    </source>
</evidence>
<evidence type="ECO:0000313" key="8">
    <source>
        <dbReference type="Proteomes" id="UP001208570"/>
    </source>
</evidence>
<protein>
    <recommendedName>
        <fullName evidence="6">RING-type domain-containing protein</fullName>
    </recommendedName>
</protein>
<reference evidence="7" key="1">
    <citation type="journal article" date="2023" name="Mol. Biol. Evol.">
        <title>Third-Generation Sequencing Reveals the Adaptive Role of the Epigenome in Three Deep-Sea Polychaetes.</title>
        <authorList>
            <person name="Perez M."/>
            <person name="Aroh O."/>
            <person name="Sun Y."/>
            <person name="Lan Y."/>
            <person name="Juniper S.K."/>
            <person name="Young C.R."/>
            <person name="Angers B."/>
            <person name="Qian P.Y."/>
        </authorList>
    </citation>
    <scope>NUCLEOTIDE SEQUENCE</scope>
    <source>
        <strain evidence="7">P08H-3</strain>
    </source>
</reference>
<dbReference type="GO" id="GO:0004842">
    <property type="term" value="F:ubiquitin-protein transferase activity"/>
    <property type="evidence" value="ECO:0007669"/>
    <property type="project" value="InterPro"/>
</dbReference>
<dbReference type="CDD" id="cd16473">
    <property type="entry name" value="RING-H2_RNF103"/>
    <property type="match status" value="1"/>
</dbReference>
<feature type="region of interest" description="Disordered" evidence="4">
    <location>
        <begin position="630"/>
        <end position="668"/>
    </location>
</feature>
<feature type="transmembrane region" description="Helical" evidence="5">
    <location>
        <begin position="414"/>
        <end position="438"/>
    </location>
</feature>
<dbReference type="PANTHER" id="PTHR15302">
    <property type="entry name" value="E3 UBIQUITIN-PROTEIN LIGASE RNF103"/>
    <property type="match status" value="1"/>
</dbReference>
<evidence type="ECO:0000256" key="1">
    <source>
        <dbReference type="ARBA" id="ARBA00022771"/>
    </source>
</evidence>
<proteinExistence type="predicted"/>
<name>A0AAD9JGB9_9ANNE</name>
<dbReference type="AlphaFoldDB" id="A0AAD9JGB9"/>
<dbReference type="Pfam" id="PF13639">
    <property type="entry name" value="zf-RING_2"/>
    <property type="match status" value="1"/>
</dbReference>
<keyword evidence="5" id="KW-0812">Transmembrane</keyword>
<evidence type="ECO:0000256" key="3">
    <source>
        <dbReference type="PROSITE-ProRule" id="PRU00175"/>
    </source>
</evidence>
<dbReference type="GO" id="GO:0008270">
    <property type="term" value="F:zinc ion binding"/>
    <property type="evidence" value="ECO:0007669"/>
    <property type="project" value="UniProtKB-KW"/>
</dbReference>
<feature type="transmembrane region" description="Helical" evidence="5">
    <location>
        <begin position="359"/>
        <end position="381"/>
    </location>
</feature>